<feature type="compositionally biased region" description="Basic residues" evidence="1">
    <location>
        <begin position="55"/>
        <end position="68"/>
    </location>
</feature>
<dbReference type="Proteomes" id="UP000479710">
    <property type="component" value="Unassembled WGS sequence"/>
</dbReference>
<evidence type="ECO:0000256" key="1">
    <source>
        <dbReference type="SAM" id="MobiDB-lite"/>
    </source>
</evidence>
<dbReference type="EMBL" id="SPHZ02000003">
    <property type="protein sequence ID" value="KAF0926371.1"/>
    <property type="molecule type" value="Genomic_DNA"/>
</dbReference>
<dbReference type="AlphaFoldDB" id="A0A6G1EP23"/>
<comment type="caution">
    <text evidence="3">The sequence shown here is derived from an EMBL/GenBank/DDBJ whole genome shotgun (WGS) entry which is preliminary data.</text>
</comment>
<protein>
    <submittedName>
        <fullName evidence="3">Uncharacterized protein</fullName>
    </submittedName>
</protein>
<proteinExistence type="predicted"/>
<keyword evidence="2" id="KW-0812">Transmembrane</keyword>
<keyword evidence="2" id="KW-1133">Transmembrane helix</keyword>
<organism evidence="3 4">
    <name type="scientific">Oryza meyeriana var. granulata</name>
    <dbReference type="NCBI Taxonomy" id="110450"/>
    <lineage>
        <taxon>Eukaryota</taxon>
        <taxon>Viridiplantae</taxon>
        <taxon>Streptophyta</taxon>
        <taxon>Embryophyta</taxon>
        <taxon>Tracheophyta</taxon>
        <taxon>Spermatophyta</taxon>
        <taxon>Magnoliopsida</taxon>
        <taxon>Liliopsida</taxon>
        <taxon>Poales</taxon>
        <taxon>Poaceae</taxon>
        <taxon>BOP clade</taxon>
        <taxon>Oryzoideae</taxon>
        <taxon>Oryzeae</taxon>
        <taxon>Oryzinae</taxon>
        <taxon>Oryza</taxon>
        <taxon>Oryza meyeriana</taxon>
    </lineage>
</organism>
<evidence type="ECO:0000256" key="2">
    <source>
        <dbReference type="SAM" id="Phobius"/>
    </source>
</evidence>
<feature type="region of interest" description="Disordered" evidence="1">
    <location>
        <begin position="1"/>
        <end position="68"/>
    </location>
</feature>
<gene>
    <name evidence="3" type="ORF">E2562_023086</name>
</gene>
<sequence length="111" mass="12631">MAEERSRNRPRLEPPEVGRRLEPGERRGAATGQGASRQRSAGNGAVQARQGSAKGQRRQGRSCRARRRRRRRAWAAAWLVTASGVVWSLGFLEQSYRIERPNLKPHVRPMY</sequence>
<evidence type="ECO:0000313" key="3">
    <source>
        <dbReference type="EMBL" id="KAF0926371.1"/>
    </source>
</evidence>
<feature type="transmembrane region" description="Helical" evidence="2">
    <location>
        <begin position="73"/>
        <end position="92"/>
    </location>
</feature>
<accession>A0A6G1EP23</accession>
<keyword evidence="2" id="KW-0472">Membrane</keyword>
<feature type="compositionally biased region" description="Basic and acidic residues" evidence="1">
    <location>
        <begin position="1"/>
        <end position="28"/>
    </location>
</feature>
<keyword evidence="4" id="KW-1185">Reference proteome</keyword>
<evidence type="ECO:0000313" key="4">
    <source>
        <dbReference type="Proteomes" id="UP000479710"/>
    </source>
</evidence>
<reference evidence="3 4" key="1">
    <citation type="submission" date="2019-11" db="EMBL/GenBank/DDBJ databases">
        <title>Whole genome sequence of Oryza granulata.</title>
        <authorList>
            <person name="Li W."/>
        </authorList>
    </citation>
    <scope>NUCLEOTIDE SEQUENCE [LARGE SCALE GENOMIC DNA]</scope>
    <source>
        <strain evidence="4">cv. Menghai</strain>
        <tissue evidence="3">Leaf</tissue>
    </source>
</reference>
<name>A0A6G1EP23_9ORYZ</name>